<feature type="compositionally biased region" description="Polar residues" evidence="9">
    <location>
        <begin position="449"/>
        <end position="489"/>
    </location>
</feature>
<evidence type="ECO:0000256" key="7">
    <source>
        <dbReference type="ARBA" id="ARBA00029447"/>
    </source>
</evidence>
<name>A0A1T4W8Y0_9BACT</name>
<feature type="chain" id="PRO_5012165268" evidence="11">
    <location>
        <begin position="32"/>
        <end position="800"/>
    </location>
</feature>
<dbReference type="Pfam" id="PF00672">
    <property type="entry name" value="HAMP"/>
    <property type="match status" value="1"/>
</dbReference>
<feature type="compositionally biased region" description="Low complexity" evidence="9">
    <location>
        <begin position="719"/>
        <end position="747"/>
    </location>
</feature>
<organism evidence="14 15">
    <name type="scientific">Paucidesulfovibrio gracilis DSM 16080</name>
    <dbReference type="NCBI Taxonomy" id="1121449"/>
    <lineage>
        <taxon>Bacteria</taxon>
        <taxon>Pseudomonadati</taxon>
        <taxon>Thermodesulfobacteriota</taxon>
        <taxon>Desulfovibrionia</taxon>
        <taxon>Desulfovibrionales</taxon>
        <taxon>Desulfovibrionaceae</taxon>
        <taxon>Paucidesulfovibrio</taxon>
    </lineage>
</organism>
<reference evidence="14 15" key="1">
    <citation type="submission" date="2017-02" db="EMBL/GenBank/DDBJ databases">
        <authorList>
            <person name="Peterson S.W."/>
        </authorList>
    </citation>
    <scope>NUCLEOTIDE SEQUENCE [LARGE SCALE GENOMIC DNA]</scope>
    <source>
        <strain evidence="14 15">DSM 16080</strain>
    </source>
</reference>
<keyword evidence="8" id="KW-0807">Transducer</keyword>
<evidence type="ECO:0000313" key="14">
    <source>
        <dbReference type="EMBL" id="SKA73723.1"/>
    </source>
</evidence>
<dbReference type="GO" id="GO:0005886">
    <property type="term" value="C:plasma membrane"/>
    <property type="evidence" value="ECO:0007669"/>
    <property type="project" value="UniProtKB-SubCell"/>
</dbReference>
<gene>
    <name evidence="14" type="ORF">SAMN02745704_00520</name>
</gene>
<dbReference type="InterPro" id="IPR051310">
    <property type="entry name" value="MCP_chemotaxis"/>
</dbReference>
<comment type="subcellular location">
    <subcellularLocation>
        <location evidence="1">Cell membrane</location>
        <topology evidence="1">Multi-pass membrane protein</topology>
    </subcellularLocation>
</comment>
<evidence type="ECO:0000259" key="12">
    <source>
        <dbReference type="PROSITE" id="PS50111"/>
    </source>
</evidence>
<evidence type="ECO:0000256" key="8">
    <source>
        <dbReference type="PROSITE-ProRule" id="PRU00284"/>
    </source>
</evidence>
<keyword evidence="11" id="KW-0732">Signal</keyword>
<feature type="domain" description="Methyl-accepting transducer" evidence="12">
    <location>
        <begin position="437"/>
        <end position="666"/>
    </location>
</feature>
<dbReference type="EMBL" id="FUYC01000002">
    <property type="protein sequence ID" value="SKA73723.1"/>
    <property type="molecule type" value="Genomic_DNA"/>
</dbReference>
<sequence length="800" mass="85879">MFKKLSIRNKILLSTCSLVALAMFGTSSLLASWMGDAAESEARELARQTAERHAMEVLDFISPIMEQARGLAAFTEGALSDDVGLTRDQFNAMIRGMVAAEPTFLGVWVAFEPNAFDGEDAEWAGVGEVQDENGRYMPYYFRDGSEIGAQYCSTPEEGGWYTVPRDTRKDHLTRPYAFEAGGKMVLGIDSAIPILVNGEFRGAVGIDYNATQFMEMARSITPFGSGRAYIVAHDGAFVGHPDQDMMNKPMQEGFGPELAGEVRRALEAGEEIHFTLQGDDGEIYRIFVPLDVTGNGLYWGLGVDIPMQVVLADARAMLQRGLIISVAVVVLLCVLIWFLARSIANPIRRASLLADKVRQGDLSDRLEVSSQDEVGQLADSLNQMADGLGEKANLAQAIAENDLSRNVDVASEKDVLGHALRKMSGNLNMALADVMRCAMEVDSGAKQVSEASDNLSQGATEQAASLEEMTSSLTQVSSQTKENAENASHANQNAAAVRQRAEQGNEDLQRMVVAMREVNDSSEAIAKIIKVIDEIAFQTNLLALNAAVEAARAGKHGKGFAVVAEEVRNLASRSARAAQETAQLIEESSQKVGRTNELVSETAESLQAVVAEVGEVATLVDAIATASSEQSQALMEVTQGLQQIDTVTQRNTASAEETSSAAQQLSNLAHTLRSILAKFRLRKGTGKSSTSATREQAATSRYTVRRDPTPSLPRGNGQPSDPSRSSSRGPSRSASADQQAARQSSASTKDAWGQTPQSEPPRPGAGSGGNSGTGAPQDAWSGKVDPEIEIRLDDDEFGRY</sequence>
<feature type="transmembrane region" description="Helical" evidence="10">
    <location>
        <begin position="321"/>
        <end position="340"/>
    </location>
</feature>
<comment type="similarity">
    <text evidence="7">Belongs to the methyl-accepting chemotaxis (MCP) protein family.</text>
</comment>
<evidence type="ECO:0000256" key="6">
    <source>
        <dbReference type="ARBA" id="ARBA00023136"/>
    </source>
</evidence>
<evidence type="ECO:0000256" key="11">
    <source>
        <dbReference type="SAM" id="SignalP"/>
    </source>
</evidence>
<feature type="region of interest" description="Disordered" evidence="9">
    <location>
        <begin position="683"/>
        <end position="800"/>
    </location>
</feature>
<dbReference type="FunFam" id="1.10.287.950:FF:000001">
    <property type="entry name" value="Methyl-accepting chemotaxis sensory transducer"/>
    <property type="match status" value="1"/>
</dbReference>
<evidence type="ECO:0000259" key="13">
    <source>
        <dbReference type="PROSITE" id="PS50885"/>
    </source>
</evidence>
<feature type="compositionally biased region" description="Polar residues" evidence="9">
    <location>
        <begin position="686"/>
        <end position="702"/>
    </location>
</feature>
<keyword evidence="2" id="KW-1003">Cell membrane</keyword>
<dbReference type="InterPro" id="IPR004089">
    <property type="entry name" value="MCPsignal_dom"/>
</dbReference>
<dbReference type="Pfam" id="PF02743">
    <property type="entry name" value="dCache_1"/>
    <property type="match status" value="1"/>
</dbReference>
<dbReference type="Gene3D" id="3.30.450.20">
    <property type="entry name" value="PAS domain"/>
    <property type="match status" value="2"/>
</dbReference>
<dbReference type="Pfam" id="PF00015">
    <property type="entry name" value="MCPsignal"/>
    <property type="match status" value="1"/>
</dbReference>
<evidence type="ECO:0000256" key="1">
    <source>
        <dbReference type="ARBA" id="ARBA00004651"/>
    </source>
</evidence>
<dbReference type="PROSITE" id="PS50111">
    <property type="entry name" value="CHEMOTAXIS_TRANSDUC_2"/>
    <property type="match status" value="1"/>
</dbReference>
<keyword evidence="3" id="KW-0145">Chemotaxis</keyword>
<protein>
    <submittedName>
        <fullName evidence="14">Methyl-accepting chemotaxis sensory transducer with Cache sensor</fullName>
    </submittedName>
</protein>
<feature type="compositionally biased region" description="Basic and acidic residues" evidence="9">
    <location>
        <begin position="784"/>
        <end position="800"/>
    </location>
</feature>
<dbReference type="Proteomes" id="UP000190027">
    <property type="component" value="Unassembled WGS sequence"/>
</dbReference>
<evidence type="ECO:0000256" key="2">
    <source>
        <dbReference type="ARBA" id="ARBA00022475"/>
    </source>
</evidence>
<evidence type="ECO:0000256" key="10">
    <source>
        <dbReference type="SAM" id="Phobius"/>
    </source>
</evidence>
<dbReference type="PANTHER" id="PTHR43531">
    <property type="entry name" value="PROTEIN ICFG"/>
    <property type="match status" value="1"/>
</dbReference>
<keyword evidence="6 10" id="KW-0472">Membrane</keyword>
<dbReference type="STRING" id="1121449.SAMN02745704_00520"/>
<feature type="region of interest" description="Disordered" evidence="9">
    <location>
        <begin position="448"/>
        <end position="493"/>
    </location>
</feature>
<dbReference type="CDD" id="cd12912">
    <property type="entry name" value="PDC2_MCP_like"/>
    <property type="match status" value="1"/>
</dbReference>
<dbReference type="SMART" id="SM00304">
    <property type="entry name" value="HAMP"/>
    <property type="match status" value="1"/>
</dbReference>
<dbReference type="CDD" id="cd11386">
    <property type="entry name" value="MCP_signal"/>
    <property type="match status" value="1"/>
</dbReference>
<keyword evidence="15" id="KW-1185">Reference proteome</keyword>
<dbReference type="CDD" id="cd12913">
    <property type="entry name" value="PDC1_MCP_like"/>
    <property type="match status" value="1"/>
</dbReference>
<evidence type="ECO:0000256" key="5">
    <source>
        <dbReference type="ARBA" id="ARBA00022989"/>
    </source>
</evidence>
<dbReference type="PROSITE" id="PS50885">
    <property type="entry name" value="HAMP"/>
    <property type="match status" value="1"/>
</dbReference>
<keyword evidence="4 10" id="KW-0812">Transmembrane</keyword>
<dbReference type="Gene3D" id="6.10.340.10">
    <property type="match status" value="1"/>
</dbReference>
<evidence type="ECO:0000256" key="3">
    <source>
        <dbReference type="ARBA" id="ARBA00022500"/>
    </source>
</evidence>
<keyword evidence="5 10" id="KW-1133">Transmembrane helix</keyword>
<dbReference type="RefSeq" id="WP_078716104.1">
    <property type="nucleotide sequence ID" value="NZ_FUYC01000002.1"/>
</dbReference>
<dbReference type="Gene3D" id="1.10.287.950">
    <property type="entry name" value="Methyl-accepting chemotaxis protein"/>
    <property type="match status" value="1"/>
</dbReference>
<dbReference type="AlphaFoldDB" id="A0A1T4W8Y0"/>
<evidence type="ECO:0000313" key="15">
    <source>
        <dbReference type="Proteomes" id="UP000190027"/>
    </source>
</evidence>
<dbReference type="SUPFAM" id="SSF58104">
    <property type="entry name" value="Methyl-accepting chemotaxis protein (MCP) signaling domain"/>
    <property type="match status" value="1"/>
</dbReference>
<evidence type="ECO:0000256" key="4">
    <source>
        <dbReference type="ARBA" id="ARBA00022692"/>
    </source>
</evidence>
<proteinExistence type="inferred from homology"/>
<dbReference type="GO" id="GO:0007165">
    <property type="term" value="P:signal transduction"/>
    <property type="evidence" value="ECO:0007669"/>
    <property type="project" value="UniProtKB-KW"/>
</dbReference>
<accession>A0A1T4W8Y0</accession>
<dbReference type="SMART" id="SM00283">
    <property type="entry name" value="MA"/>
    <property type="match status" value="1"/>
</dbReference>
<dbReference type="GO" id="GO:0004888">
    <property type="term" value="F:transmembrane signaling receptor activity"/>
    <property type="evidence" value="ECO:0007669"/>
    <property type="project" value="TreeGrafter"/>
</dbReference>
<dbReference type="InterPro" id="IPR033479">
    <property type="entry name" value="dCache_1"/>
</dbReference>
<feature type="signal peptide" evidence="11">
    <location>
        <begin position="1"/>
        <end position="31"/>
    </location>
</feature>
<dbReference type="PANTHER" id="PTHR43531:SF11">
    <property type="entry name" value="METHYL-ACCEPTING CHEMOTAXIS PROTEIN 3"/>
    <property type="match status" value="1"/>
</dbReference>
<dbReference type="OrthoDB" id="9814362at2"/>
<dbReference type="GO" id="GO:0006935">
    <property type="term" value="P:chemotaxis"/>
    <property type="evidence" value="ECO:0007669"/>
    <property type="project" value="UniProtKB-KW"/>
</dbReference>
<feature type="domain" description="HAMP" evidence="13">
    <location>
        <begin position="341"/>
        <end position="393"/>
    </location>
</feature>
<dbReference type="CDD" id="cd06225">
    <property type="entry name" value="HAMP"/>
    <property type="match status" value="1"/>
</dbReference>
<dbReference type="InterPro" id="IPR003660">
    <property type="entry name" value="HAMP_dom"/>
</dbReference>
<evidence type="ECO:0000256" key="9">
    <source>
        <dbReference type="SAM" id="MobiDB-lite"/>
    </source>
</evidence>